<name>A0A4V2RXL3_9HYPH</name>
<dbReference type="Pfam" id="PF13622">
    <property type="entry name" value="4HBT_3"/>
    <property type="match status" value="1"/>
</dbReference>
<accession>A0A4V2RXL3</accession>
<evidence type="ECO:0000259" key="1">
    <source>
        <dbReference type="Pfam" id="PF13622"/>
    </source>
</evidence>
<evidence type="ECO:0000259" key="2">
    <source>
        <dbReference type="Pfam" id="PF20789"/>
    </source>
</evidence>
<keyword evidence="4" id="KW-1185">Reference proteome</keyword>
<organism evidence="3 4">
    <name type="scientific">Camelimonas lactis</name>
    <dbReference type="NCBI Taxonomy" id="659006"/>
    <lineage>
        <taxon>Bacteria</taxon>
        <taxon>Pseudomonadati</taxon>
        <taxon>Pseudomonadota</taxon>
        <taxon>Alphaproteobacteria</taxon>
        <taxon>Hyphomicrobiales</taxon>
        <taxon>Chelatococcaceae</taxon>
        <taxon>Camelimonas</taxon>
    </lineage>
</organism>
<comment type="caution">
    <text evidence="3">The sequence shown here is derived from an EMBL/GenBank/DDBJ whole genome shotgun (WGS) entry which is preliminary data.</text>
</comment>
<gene>
    <name evidence="3" type="ORF">EV666_10363</name>
</gene>
<dbReference type="InterPro" id="IPR049450">
    <property type="entry name" value="ACOT8-like_C"/>
</dbReference>
<dbReference type="Proteomes" id="UP000294881">
    <property type="component" value="Unassembled WGS sequence"/>
</dbReference>
<feature type="domain" description="Acyl-CoA thioesterase-like C-terminal" evidence="2">
    <location>
        <begin position="211"/>
        <end position="343"/>
    </location>
</feature>
<reference evidence="3 4" key="1">
    <citation type="submission" date="2019-03" db="EMBL/GenBank/DDBJ databases">
        <title>Genomic Encyclopedia of Type Strains, Phase IV (KMG-IV): sequencing the most valuable type-strain genomes for metagenomic binning, comparative biology and taxonomic classification.</title>
        <authorList>
            <person name="Goeker M."/>
        </authorList>
    </citation>
    <scope>NUCLEOTIDE SEQUENCE [LARGE SCALE GENOMIC DNA]</scope>
    <source>
        <strain evidence="3 4">DSM 22958</strain>
    </source>
</reference>
<dbReference type="Gene3D" id="2.40.160.210">
    <property type="entry name" value="Acyl-CoA thioesterase, double hotdog domain"/>
    <property type="match status" value="1"/>
</dbReference>
<evidence type="ECO:0000313" key="4">
    <source>
        <dbReference type="Proteomes" id="UP000294881"/>
    </source>
</evidence>
<dbReference type="InterPro" id="IPR049449">
    <property type="entry name" value="TesB_ACOT8-like_N"/>
</dbReference>
<dbReference type="EMBL" id="SLWL01000003">
    <property type="protein sequence ID" value="TCO14556.1"/>
    <property type="molecule type" value="Genomic_DNA"/>
</dbReference>
<dbReference type="InterPro" id="IPR042171">
    <property type="entry name" value="Acyl-CoA_hotdog"/>
</dbReference>
<protein>
    <submittedName>
        <fullName evidence="3">Thioesterase superfamily protein</fullName>
    </submittedName>
</protein>
<proteinExistence type="predicted"/>
<sequence>MRGRMSPGDYAGGNGGAMGVWRTPEAGLDRRGGTMHIAGNTMTGGFARKWLAVMADRGEDGSMQRAHDSDAGNMVDGALHPLDAATQLTWTGDGFTGLMTRAYWNFAGPYGGLTAALLMRALMQHPERRGDPIALTVNYCATIAEGPLRISLRAARTNRSTQHWFLELAQGDDAPAITATAICSARPETWSHRPAQPPSLPPEAELVRFPWEKSPCAWMSRYDVRLDRYTPLAPRPLAEPVAGAQTGLMRDEPPRPLDFVSLAAFADCFFARVFVARGTLMPVGTISMTTWFHATAEALARQGEAPLIGHADTRVYNHGYHDQSAELWSRDGTLLATSHQLVYFRDPPVHPA</sequence>
<feature type="domain" description="Acyl-CoA thioesterase-like N-terminal HotDog" evidence="1">
    <location>
        <begin position="101"/>
        <end position="183"/>
    </location>
</feature>
<dbReference type="InterPro" id="IPR029069">
    <property type="entry name" value="HotDog_dom_sf"/>
</dbReference>
<dbReference type="SUPFAM" id="SSF54637">
    <property type="entry name" value="Thioesterase/thiol ester dehydrase-isomerase"/>
    <property type="match status" value="2"/>
</dbReference>
<evidence type="ECO:0000313" key="3">
    <source>
        <dbReference type="EMBL" id="TCO14556.1"/>
    </source>
</evidence>
<dbReference type="AlphaFoldDB" id="A0A4V2RXL3"/>
<dbReference type="Pfam" id="PF20789">
    <property type="entry name" value="4HBT_3C"/>
    <property type="match status" value="1"/>
</dbReference>